<dbReference type="Gene3D" id="3.50.50.60">
    <property type="entry name" value="FAD/NAD(P)-binding domain"/>
    <property type="match status" value="1"/>
</dbReference>
<feature type="region of interest" description="Disordered" evidence="1">
    <location>
        <begin position="357"/>
        <end position="415"/>
    </location>
</feature>
<dbReference type="PANTHER" id="PTHR13847">
    <property type="entry name" value="SARCOSINE DEHYDROGENASE-RELATED"/>
    <property type="match status" value="1"/>
</dbReference>
<dbReference type="Pfam" id="PF01266">
    <property type="entry name" value="DAO"/>
    <property type="match status" value="1"/>
</dbReference>
<organism evidence="3 4">
    <name type="scientific">Wallemia hederae</name>
    <dbReference type="NCBI Taxonomy" id="1540922"/>
    <lineage>
        <taxon>Eukaryota</taxon>
        <taxon>Fungi</taxon>
        <taxon>Dikarya</taxon>
        <taxon>Basidiomycota</taxon>
        <taxon>Wallemiomycotina</taxon>
        <taxon>Wallemiomycetes</taxon>
        <taxon>Wallemiales</taxon>
        <taxon>Wallemiaceae</taxon>
        <taxon>Wallemia</taxon>
    </lineage>
</organism>
<sequence length="415" mass="44186">MARQFVVVGGGIVGCSTAYYISKHTQFNPDSDKITIIESTGIASAASGKSGGFLAEDWHGPDTASLAELSYSLHRDLSEEFDGVKNWEYRPVNALSLMGQVGPKKSKVDDAKKKGAHWLSDKIVDKCSVLGTPPNTAQVTPEPLVQTLVQLSKADIVIASAEQINRDNDGKISSLRAQTREGNSVEIPATDVVLAAGPWTGKLAQKLLTPAEARRCSVTGQRAHSIVVRPSEGKELTDHCLFTMVKERSSTHEPEIYCRPKGTAYICGASDSVPLPEDASKVVPSKSAIADLKSQSALISDYFDSSMTVEKEQACYLPVSSTHSPIIGKVSDGIYVAAGHSVWGITLGVGTGKPETVEAQASTKPAQATNKPTQATNKPTQATNKPTQATNKPTQATNKPTEATPNPIQTQFQSN</sequence>
<proteinExistence type="predicted"/>
<feature type="compositionally biased region" description="Polar residues" evidence="1">
    <location>
        <begin position="359"/>
        <end position="415"/>
    </location>
</feature>
<evidence type="ECO:0000313" key="3">
    <source>
        <dbReference type="EMBL" id="TIA84908.1"/>
    </source>
</evidence>
<dbReference type="GO" id="GO:0042147">
    <property type="term" value="P:retrograde transport, endosome to Golgi"/>
    <property type="evidence" value="ECO:0007669"/>
    <property type="project" value="TreeGrafter"/>
</dbReference>
<dbReference type="AlphaFoldDB" id="A0A4T0FAF8"/>
<dbReference type="InterPro" id="IPR036188">
    <property type="entry name" value="FAD/NAD-bd_sf"/>
</dbReference>
<dbReference type="EMBL" id="SPNW01000137">
    <property type="protein sequence ID" value="TIA84908.1"/>
    <property type="molecule type" value="Genomic_DNA"/>
</dbReference>
<name>A0A4T0FAF8_9BASI</name>
<accession>A0A4T0FAF8</accession>
<dbReference type="InterPro" id="IPR006076">
    <property type="entry name" value="FAD-dep_OxRdtase"/>
</dbReference>
<comment type="caution">
    <text evidence="3">The sequence shown here is derived from an EMBL/GenBank/DDBJ whole genome shotgun (WGS) entry which is preliminary data.</text>
</comment>
<dbReference type="SUPFAM" id="SSF51905">
    <property type="entry name" value="FAD/NAD(P)-binding domain"/>
    <property type="match status" value="1"/>
</dbReference>
<dbReference type="PANTHER" id="PTHR13847:SF150">
    <property type="entry name" value="OXIDOREDUCTASE TDA3-RELATED"/>
    <property type="match status" value="1"/>
</dbReference>
<feature type="domain" description="FAD dependent oxidoreductase" evidence="2">
    <location>
        <begin position="5"/>
        <end position="353"/>
    </location>
</feature>
<dbReference type="PROSITE" id="PS51257">
    <property type="entry name" value="PROKAR_LIPOPROTEIN"/>
    <property type="match status" value="1"/>
</dbReference>
<dbReference type="OrthoDB" id="498204at2759"/>
<evidence type="ECO:0000313" key="4">
    <source>
        <dbReference type="Proteomes" id="UP000310189"/>
    </source>
</evidence>
<protein>
    <recommendedName>
        <fullName evidence="2">FAD dependent oxidoreductase domain-containing protein</fullName>
    </recommendedName>
</protein>
<reference evidence="3 4" key="1">
    <citation type="submission" date="2019-03" db="EMBL/GenBank/DDBJ databases">
        <title>Sequencing 23 genomes of Wallemia ichthyophaga.</title>
        <authorList>
            <person name="Gostincar C."/>
        </authorList>
    </citation>
    <scope>NUCLEOTIDE SEQUENCE [LARGE SCALE GENOMIC DNA]</scope>
    <source>
        <strain evidence="3 4">EXF-5753</strain>
    </source>
</reference>
<evidence type="ECO:0000259" key="2">
    <source>
        <dbReference type="Pfam" id="PF01266"/>
    </source>
</evidence>
<keyword evidence="4" id="KW-1185">Reference proteome</keyword>
<dbReference type="Proteomes" id="UP000310189">
    <property type="component" value="Unassembled WGS sequence"/>
</dbReference>
<evidence type="ECO:0000256" key="1">
    <source>
        <dbReference type="SAM" id="MobiDB-lite"/>
    </source>
</evidence>
<dbReference type="GO" id="GO:0005770">
    <property type="term" value="C:late endosome"/>
    <property type="evidence" value="ECO:0007669"/>
    <property type="project" value="TreeGrafter"/>
</dbReference>
<gene>
    <name evidence="3" type="ORF">E3P99_04113</name>
</gene>
<dbReference type="GO" id="GO:0005829">
    <property type="term" value="C:cytosol"/>
    <property type="evidence" value="ECO:0007669"/>
    <property type="project" value="GOC"/>
</dbReference>
<dbReference type="Gene3D" id="3.30.9.10">
    <property type="entry name" value="D-Amino Acid Oxidase, subunit A, domain 2"/>
    <property type="match status" value="1"/>
</dbReference>